<feature type="compositionally biased region" description="Basic and acidic residues" evidence="3">
    <location>
        <begin position="1579"/>
        <end position="1594"/>
    </location>
</feature>
<feature type="region of interest" description="Disordered" evidence="3">
    <location>
        <begin position="1442"/>
        <end position="1527"/>
    </location>
</feature>
<feature type="compositionally biased region" description="Basic residues" evidence="3">
    <location>
        <begin position="1490"/>
        <end position="1507"/>
    </location>
</feature>
<evidence type="ECO:0000313" key="4">
    <source>
        <dbReference type="EMBL" id="KAL2610126.1"/>
    </source>
</evidence>
<feature type="compositionally biased region" description="Basic and acidic residues" evidence="3">
    <location>
        <begin position="711"/>
        <end position="728"/>
    </location>
</feature>
<feature type="region of interest" description="Disordered" evidence="3">
    <location>
        <begin position="1"/>
        <end position="117"/>
    </location>
</feature>
<name>A0ABD1XQA5_9MARC</name>
<feature type="coiled-coil region" evidence="2">
    <location>
        <begin position="1781"/>
        <end position="1815"/>
    </location>
</feature>
<feature type="compositionally biased region" description="Polar residues" evidence="3">
    <location>
        <begin position="57"/>
        <end position="71"/>
    </location>
</feature>
<feature type="compositionally biased region" description="Basic and acidic residues" evidence="3">
    <location>
        <begin position="1203"/>
        <end position="1218"/>
    </location>
</feature>
<evidence type="ECO:0000313" key="5">
    <source>
        <dbReference type="Proteomes" id="UP001605036"/>
    </source>
</evidence>
<feature type="region of interest" description="Disordered" evidence="3">
    <location>
        <begin position="413"/>
        <end position="490"/>
    </location>
</feature>
<feature type="region of interest" description="Disordered" evidence="3">
    <location>
        <begin position="881"/>
        <end position="913"/>
    </location>
</feature>
<comment type="caution">
    <text evidence="4">The sequence shown here is derived from an EMBL/GenBank/DDBJ whole genome shotgun (WGS) entry which is preliminary data.</text>
</comment>
<proteinExistence type="inferred from homology"/>
<dbReference type="EMBL" id="JBHFFA010000008">
    <property type="protein sequence ID" value="KAL2610126.1"/>
    <property type="molecule type" value="Genomic_DNA"/>
</dbReference>
<dbReference type="Proteomes" id="UP001605036">
    <property type="component" value="Unassembled WGS sequence"/>
</dbReference>
<feature type="compositionally biased region" description="Basic and acidic residues" evidence="3">
    <location>
        <begin position="21"/>
        <end position="30"/>
    </location>
</feature>
<organism evidence="4 5">
    <name type="scientific">Riccia fluitans</name>
    <dbReference type="NCBI Taxonomy" id="41844"/>
    <lineage>
        <taxon>Eukaryota</taxon>
        <taxon>Viridiplantae</taxon>
        <taxon>Streptophyta</taxon>
        <taxon>Embryophyta</taxon>
        <taxon>Marchantiophyta</taxon>
        <taxon>Marchantiopsida</taxon>
        <taxon>Marchantiidae</taxon>
        <taxon>Marchantiales</taxon>
        <taxon>Ricciaceae</taxon>
        <taxon>Riccia</taxon>
    </lineage>
</organism>
<sequence>MVPQVTGVTPGDRITTAQTRRIGEKGETGKPSRKSWVRSVRTFFSRSVKVSPKPREQQASNGVSSSEQNVEVSPRESGQHKARRLVPRSPDREKMARRDEINDQEYEGPSAKKRPYDRVGNAHWQSTTNCTTFHAADPGQTEICSSSKAIGGRQANMIGSTTVVADEIRRSSKQVQKSSEAHTLCHIHNDLSGEAQSPIAFLQDKTTLLEANTGYVTCETISSRQLPENTRKGITVCSKGEDDSITFEVSTNDCIMKDVLHCIQGGPFPVGLAKHGHRGKLTKTSQENRTSSEETNKNGDGFRIDTELCYLHDGENSGGEQTNWKNAGYHRACPSLPQLAHLMVRNQNRVTTMGDEEDKELGYQALQKGDSRSKEAIRKTFAESRLSTSSDSAPGSCSTDGFNMLLLETEGTPGLETGAAKPMTDIGSAGRKGKRSRRRYPSSNSSTEIQDRTDLDGYISPSSSLENQISEGRRRYSLRNGDTTQGQMKKQRCQTGEVGYLGDGSCMETAECEKTDSLVSMYGRYEMDVNAESGDGSHTWKPRHAVKDQVYVNEGNDEWSPSLEHSFARKGDYGTHSNNMKYGQKRAKHASWNTKKRVDEQSTLSVDNGRKASAIRRYRSSHFDPSNDSRTIVSNASKTTVVEREDTLRGEVNQSEIKVSMTKERVVEFEDYCVVDNSGSSLLRKQAASVRMNTCGYQLIEDSEDSSSSSEENRKFSDCEDRGVCSEHLDEDSSTSTREPRIGAYEIRNPREERSNQAAQLDPGTKNKWLQRMGNLCLAQEPEDYGAQDGDGSPQQRTTGIVQQELREPQDSYCSTEAEREQSVKPQMISKSQHEQAVQMTCFVQLQPPTTEDVEVHNKHLLSFEGEATKQHVPHFKEEVFSENEDSTRDINWASNTGSKDPDCVPQKPPHEGNREILTQAEDAPQSLLHRVFRIGCCHVKSGQNIDSSPSSTPKANKLKEDPCTIARDSSNLHSAYSGDWDPSTNGPDEDPTEDQAKESSHRVKQSTTLDGHSRQTVGRCAHAGPRRRSRCILAGAIRTGNEDCQQEITEQPCPHEFIEHECKNEFTYLDVSKRRRKEETFTNSDEDYLPQILSELSPEEETFINSSERHRLQVTNESPSRYLNDLREKKVSWKKCQKRYEATIEEISGKDDPSLSAYLNPREDSNDLDDQTQNTVAESKFHNKDSNLAPAHSKKLASCSNEHSRQEKKVLRDEDHHDQVTRRFRDELFTTIPRANTPGLSLSSGLLAVSCGDCVHHKTRKKIQEVQRHLQDLTESNPFRFSSIYNELLRVEQEIKQIVSAFATYASLEQPKYREPSETSSDSQGQKSFEGKPCKERVVDYKKFHSKNVDVSPVTIDRQTCTPLQRKPSRSKLIPPRTNSCGGPISVTMATRLLDAEVPIDYENGYKVQYIPVDKRGNMGIRHKLAQRKKRNTMYRVEERLEPPSDLLPCAEDSSSSSSGNQGRQPDIHIQDLPPKNDSSSSGSDSRLLYRRHRRKVSKRARHIRKQKSEGEDSDETNNCNLSDDKSTNLDLFVGEAEEHLARLKLAKDQLGRLSPRVNTFYKKPLLQAKDIGESDPSIEKASEGESDSSADREKKRLLCRKVNRFTAATEIPLKRLTAREIKGLSTNLQFNRLLTLNVIEFHLLERRVQRELGAAERNTRFAKCKEQEIICTNLNEGKRDANDDQTIGLVQHQHFLSNEAGNKVLNTVAGNETICGQSSPSEQPNGHMSSLVKQFFMRQKEEPCTEGGQTQNNLEGIYDRIRGKLELLEGEILDFKKGNRKIKRFLKEHEEHVQRLKQEKAAWEQQKASDAETFQKFRDMESHSGVLQLGKMVKLQKERTTLEQARATITTVPRKEERKALEELRATLAQKEETHSKKEEQWRLTGNRLRKANKELSEQIDELRKEIRRLEEQILNQMDTRGRPSHTTAASCRTTVRGRKERENMESTANVTTPRAKAPMTDISDANFFSEIKPSKEGKCQIARTCDAATTMLAKKMTHLEKDVYSWAHLHPSESEYEPLRY</sequence>
<dbReference type="PANTHER" id="PTHR10331:SF6">
    <property type="entry name" value="SPINDLE ASSEMBLY ABNORMAL 4"/>
    <property type="match status" value="1"/>
</dbReference>
<feature type="region of interest" description="Disordered" evidence="3">
    <location>
        <begin position="968"/>
        <end position="1022"/>
    </location>
</feature>
<comment type="similarity">
    <text evidence="1">Belongs to the TCP10 family.</text>
</comment>
<evidence type="ECO:0000256" key="2">
    <source>
        <dbReference type="SAM" id="Coils"/>
    </source>
</evidence>
<keyword evidence="5" id="KW-1185">Reference proteome</keyword>
<evidence type="ECO:0008006" key="6">
    <source>
        <dbReference type="Google" id="ProtNLM"/>
    </source>
</evidence>
<dbReference type="PANTHER" id="PTHR10331">
    <property type="entry name" value="T COMPLEX PROTEIN 10"/>
    <property type="match status" value="1"/>
</dbReference>
<feature type="region of interest" description="Disordered" evidence="3">
    <location>
        <begin position="1186"/>
        <end position="1218"/>
    </location>
</feature>
<feature type="compositionally biased region" description="Basic and acidic residues" evidence="3">
    <location>
        <begin position="290"/>
        <end position="300"/>
    </location>
</feature>
<gene>
    <name evidence="4" type="ORF">R1flu_028699</name>
</gene>
<feature type="region of interest" description="Disordered" evidence="3">
    <location>
        <begin position="1311"/>
        <end position="1333"/>
    </location>
</feature>
<keyword evidence="2" id="KW-0175">Coiled coil</keyword>
<protein>
    <recommendedName>
        <fullName evidence="6">Centromere protein J</fullName>
    </recommendedName>
</protein>
<feature type="region of interest" description="Disordered" evidence="3">
    <location>
        <begin position="274"/>
        <end position="300"/>
    </location>
</feature>
<feature type="compositionally biased region" description="Polar residues" evidence="3">
    <location>
        <begin position="1006"/>
        <end position="1017"/>
    </location>
</feature>
<feature type="coiled-coil region" evidence="2">
    <location>
        <begin position="1856"/>
        <end position="1922"/>
    </location>
</feature>
<feature type="compositionally biased region" description="Basic and acidic residues" evidence="3">
    <location>
        <begin position="89"/>
        <end position="101"/>
    </location>
</feature>
<feature type="region of interest" description="Disordered" evidence="3">
    <location>
        <begin position="1152"/>
        <end position="1172"/>
    </location>
</feature>
<accession>A0ABD1XQA5</accession>
<feature type="region of interest" description="Disordered" evidence="3">
    <location>
        <begin position="1922"/>
        <end position="1957"/>
    </location>
</feature>
<reference evidence="4 5" key="1">
    <citation type="submission" date="2024-09" db="EMBL/GenBank/DDBJ databases">
        <title>Chromosome-scale assembly of Riccia fluitans.</title>
        <authorList>
            <person name="Paukszto L."/>
            <person name="Sawicki J."/>
            <person name="Karawczyk K."/>
            <person name="Piernik-Szablinska J."/>
            <person name="Szczecinska M."/>
            <person name="Mazdziarz M."/>
        </authorList>
    </citation>
    <scope>NUCLEOTIDE SEQUENCE [LARGE SCALE GENOMIC DNA]</scope>
    <source>
        <strain evidence="4">Rf_01</strain>
        <tissue evidence="4">Aerial parts of the thallus</tissue>
    </source>
</reference>
<feature type="region of interest" description="Disordered" evidence="3">
    <location>
        <begin position="587"/>
        <end position="608"/>
    </location>
</feature>
<feature type="compositionally biased region" description="Polar residues" evidence="3">
    <location>
        <begin position="1922"/>
        <end position="1936"/>
    </location>
</feature>
<feature type="compositionally biased region" description="Polar residues" evidence="3">
    <location>
        <begin position="1319"/>
        <end position="1328"/>
    </location>
</feature>
<feature type="region of interest" description="Disordered" evidence="3">
    <location>
        <begin position="1573"/>
        <end position="1594"/>
    </location>
</feature>
<feature type="compositionally biased region" description="Basic residues" evidence="3">
    <location>
        <begin position="431"/>
        <end position="440"/>
    </location>
</feature>
<evidence type="ECO:0000256" key="1">
    <source>
        <dbReference type="ARBA" id="ARBA00005627"/>
    </source>
</evidence>
<evidence type="ECO:0000256" key="3">
    <source>
        <dbReference type="SAM" id="MobiDB-lite"/>
    </source>
</evidence>
<feature type="region of interest" description="Disordered" evidence="3">
    <location>
        <begin position="701"/>
        <end position="766"/>
    </location>
</feature>
<dbReference type="InterPro" id="IPR026581">
    <property type="entry name" value="TCP10L/CENPJ"/>
</dbReference>
<feature type="compositionally biased region" description="Polar residues" evidence="3">
    <location>
        <begin position="460"/>
        <end position="470"/>
    </location>
</feature>